<evidence type="ECO:0000256" key="1">
    <source>
        <dbReference type="ARBA" id="ARBA00022801"/>
    </source>
</evidence>
<reference evidence="6 7" key="1">
    <citation type="journal article" date="2019" name="Emerg. Microbes Infect.">
        <title>Comprehensive subspecies identification of 175 nontuberculous mycobacteria species based on 7547 genomic profiles.</title>
        <authorList>
            <person name="Matsumoto Y."/>
            <person name="Kinjo T."/>
            <person name="Motooka D."/>
            <person name="Nabeya D."/>
            <person name="Jung N."/>
            <person name="Uechi K."/>
            <person name="Horii T."/>
            <person name="Iida T."/>
            <person name="Fujita J."/>
            <person name="Nakamura S."/>
        </authorList>
    </citation>
    <scope>NUCLEOTIDE SEQUENCE [LARGE SCALE GENOMIC DNA]</scope>
    <source>
        <strain evidence="6 7">JCM 18538</strain>
    </source>
</reference>
<dbReference type="Proteomes" id="UP000467428">
    <property type="component" value="Chromosome"/>
</dbReference>
<feature type="domain" description="Glycoside hydrolase family 5" evidence="5">
    <location>
        <begin position="45"/>
        <end position="293"/>
    </location>
</feature>
<dbReference type="RefSeq" id="WP_163918672.1">
    <property type="nucleotide sequence ID" value="NZ_AP022593.1"/>
</dbReference>
<dbReference type="GO" id="GO:0004553">
    <property type="term" value="F:hydrolase activity, hydrolyzing O-glycosyl compounds"/>
    <property type="evidence" value="ECO:0007669"/>
    <property type="project" value="InterPro"/>
</dbReference>
<sequence>MSRWAKTAFTRLSVGLAALLVAVFAQPTAHAAPPVVPAAGYGFGDGAQMTWLGSADVNRELDAVANTTASWLRVLIPWTTIETAKGQYDWGQTDLVINAATARGLKVLGVIAFSPDWARPGGSYFTAPPNNVADYADFSSAVVQRYGSRVSSWQLWNEPNLPLFFGFTPHNAPRYTELVKAAYPAIKAVQPNSTVVLAGLSRLPGDESPPAFMEKMYAAGAKGSFDAAAAHPYVFPSGLAANPENGWSDVGAVHDVMAANGDGGKRIWITELGAPTSEGGDGVSQQEQAKQITDVLSAVAGLPYSGPAFIYSIRDTDTGNRGDRESNFGALLTSDYQPKYAAGVFAR</sequence>
<dbReference type="InterPro" id="IPR051923">
    <property type="entry name" value="Glycosyl_Hydrolase_39"/>
</dbReference>
<accession>A0A7I7RY77</accession>
<evidence type="ECO:0000313" key="7">
    <source>
        <dbReference type="Proteomes" id="UP000467428"/>
    </source>
</evidence>
<keyword evidence="4" id="KW-0732">Signal</keyword>
<comment type="similarity">
    <text evidence="3">Belongs to the glycosyl hydrolase 5 (cellulase A) family.</text>
</comment>
<proteinExistence type="inferred from homology"/>
<evidence type="ECO:0000256" key="4">
    <source>
        <dbReference type="SAM" id="SignalP"/>
    </source>
</evidence>
<protein>
    <recommendedName>
        <fullName evidence="5">Glycoside hydrolase family 5 domain-containing protein</fullName>
    </recommendedName>
</protein>
<feature type="chain" id="PRO_5029769189" description="Glycoside hydrolase family 5 domain-containing protein" evidence="4">
    <location>
        <begin position="32"/>
        <end position="347"/>
    </location>
</feature>
<keyword evidence="1 3" id="KW-0378">Hydrolase</keyword>
<evidence type="ECO:0000259" key="5">
    <source>
        <dbReference type="Pfam" id="PF00150"/>
    </source>
</evidence>
<feature type="signal peptide" evidence="4">
    <location>
        <begin position="1"/>
        <end position="31"/>
    </location>
</feature>
<organism evidence="6 7">
    <name type="scientific">Mycolicibacterium arabiense</name>
    <dbReference type="NCBI Taxonomy" id="1286181"/>
    <lineage>
        <taxon>Bacteria</taxon>
        <taxon>Bacillati</taxon>
        <taxon>Actinomycetota</taxon>
        <taxon>Actinomycetes</taxon>
        <taxon>Mycobacteriales</taxon>
        <taxon>Mycobacteriaceae</taxon>
        <taxon>Mycolicibacterium</taxon>
    </lineage>
</organism>
<geneLocation type="plasmid" evidence="7">
    <name>pjcm18538 dna</name>
</geneLocation>
<dbReference type="KEGG" id="marz:MARA_24340"/>
<dbReference type="Gene3D" id="3.20.20.80">
    <property type="entry name" value="Glycosidases"/>
    <property type="match status" value="1"/>
</dbReference>
<evidence type="ECO:0000256" key="2">
    <source>
        <dbReference type="ARBA" id="ARBA00023295"/>
    </source>
</evidence>
<name>A0A7I7RY77_9MYCO</name>
<dbReference type="InterPro" id="IPR001547">
    <property type="entry name" value="Glyco_hydro_5"/>
</dbReference>
<dbReference type="InterPro" id="IPR017853">
    <property type="entry name" value="GH"/>
</dbReference>
<keyword evidence="7" id="KW-1185">Reference proteome</keyword>
<dbReference type="Pfam" id="PF00150">
    <property type="entry name" value="Cellulase"/>
    <property type="match status" value="1"/>
</dbReference>
<gene>
    <name evidence="6" type="ORF">MARA_24340</name>
</gene>
<evidence type="ECO:0000256" key="3">
    <source>
        <dbReference type="RuleBase" id="RU361153"/>
    </source>
</evidence>
<keyword evidence="2 3" id="KW-0326">Glycosidase</keyword>
<evidence type="ECO:0000313" key="6">
    <source>
        <dbReference type="EMBL" id="BBY48966.1"/>
    </source>
</evidence>
<dbReference type="EMBL" id="AP022593">
    <property type="protein sequence ID" value="BBY48966.1"/>
    <property type="molecule type" value="Genomic_DNA"/>
</dbReference>
<dbReference type="SUPFAM" id="SSF51445">
    <property type="entry name" value="(Trans)glycosidases"/>
    <property type="match status" value="1"/>
</dbReference>
<dbReference type="GO" id="GO:0000272">
    <property type="term" value="P:polysaccharide catabolic process"/>
    <property type="evidence" value="ECO:0007669"/>
    <property type="project" value="InterPro"/>
</dbReference>
<dbReference type="PANTHER" id="PTHR12631">
    <property type="entry name" value="ALPHA-L-IDURONIDASE"/>
    <property type="match status" value="1"/>
</dbReference>
<dbReference type="AlphaFoldDB" id="A0A7I7RY77"/>
<dbReference type="PANTHER" id="PTHR12631:SF10">
    <property type="entry name" value="BETA-XYLOSIDASE-LIKE PROTEIN-RELATED"/>
    <property type="match status" value="1"/>
</dbReference>